<accession>A0ABQ6A544</accession>
<evidence type="ECO:0000256" key="7">
    <source>
        <dbReference type="ARBA" id="ARBA00022989"/>
    </source>
</evidence>
<proteinExistence type="inferred from homology"/>
<protein>
    <submittedName>
        <fullName evidence="11">Arginine/agmatine antiporter</fullName>
    </submittedName>
</protein>
<evidence type="ECO:0000256" key="8">
    <source>
        <dbReference type="ARBA" id="ARBA00023136"/>
    </source>
</evidence>
<dbReference type="PANTHER" id="PTHR42770:SF4">
    <property type="entry name" value="ARGININE_ORNITHINE ANTIPORTER-RELATED"/>
    <property type="match status" value="1"/>
</dbReference>
<name>A0ABQ6A544_9PROT</name>
<evidence type="ECO:0000256" key="3">
    <source>
        <dbReference type="ARBA" id="ARBA00022448"/>
    </source>
</evidence>
<feature type="transmembrane region" description="Helical" evidence="10">
    <location>
        <begin position="222"/>
        <end position="241"/>
    </location>
</feature>
<evidence type="ECO:0000256" key="4">
    <source>
        <dbReference type="ARBA" id="ARBA00022475"/>
    </source>
</evidence>
<feature type="region of interest" description="Disordered" evidence="9">
    <location>
        <begin position="1"/>
        <end position="22"/>
    </location>
</feature>
<feature type="transmembrane region" description="Helical" evidence="10">
    <location>
        <begin position="54"/>
        <end position="77"/>
    </location>
</feature>
<keyword evidence="4" id="KW-1003">Cell membrane</keyword>
<feature type="transmembrane region" description="Helical" evidence="10">
    <location>
        <begin position="478"/>
        <end position="497"/>
    </location>
</feature>
<feature type="transmembrane region" description="Helical" evidence="10">
    <location>
        <begin position="439"/>
        <end position="457"/>
    </location>
</feature>
<feature type="transmembrane region" description="Helical" evidence="10">
    <location>
        <begin position="150"/>
        <end position="168"/>
    </location>
</feature>
<feature type="transmembrane region" description="Helical" evidence="10">
    <location>
        <begin position="115"/>
        <end position="138"/>
    </location>
</feature>
<keyword evidence="12" id="KW-1185">Reference proteome</keyword>
<organism evidence="11 12">
    <name type="scientific">Acidocella aquatica</name>
    <dbReference type="NCBI Taxonomy" id="1922313"/>
    <lineage>
        <taxon>Bacteria</taxon>
        <taxon>Pseudomonadati</taxon>
        <taxon>Pseudomonadota</taxon>
        <taxon>Alphaproteobacteria</taxon>
        <taxon>Acetobacterales</taxon>
        <taxon>Acidocellaceae</taxon>
        <taxon>Acidocella</taxon>
    </lineage>
</organism>
<evidence type="ECO:0000256" key="9">
    <source>
        <dbReference type="SAM" id="MobiDB-lite"/>
    </source>
</evidence>
<dbReference type="RefSeq" id="WP_284257486.1">
    <property type="nucleotide sequence ID" value="NZ_BSOS01000039.1"/>
</dbReference>
<evidence type="ECO:0000256" key="10">
    <source>
        <dbReference type="SAM" id="Phobius"/>
    </source>
</evidence>
<dbReference type="PIRSF" id="PIRSF006060">
    <property type="entry name" value="AA_transporter"/>
    <property type="match status" value="1"/>
</dbReference>
<evidence type="ECO:0000313" key="11">
    <source>
        <dbReference type="EMBL" id="GLR66782.1"/>
    </source>
</evidence>
<dbReference type="InterPro" id="IPR050367">
    <property type="entry name" value="APC_superfamily"/>
</dbReference>
<feature type="transmembrane region" description="Helical" evidence="10">
    <location>
        <begin position="375"/>
        <end position="401"/>
    </location>
</feature>
<dbReference type="InterPro" id="IPR002293">
    <property type="entry name" value="AA/rel_permease1"/>
</dbReference>
<evidence type="ECO:0000256" key="5">
    <source>
        <dbReference type="ARBA" id="ARBA00022692"/>
    </source>
</evidence>
<dbReference type="Pfam" id="PF13520">
    <property type="entry name" value="AA_permease_2"/>
    <property type="match status" value="1"/>
</dbReference>
<feature type="transmembrane region" description="Helical" evidence="10">
    <location>
        <begin position="413"/>
        <end position="433"/>
    </location>
</feature>
<sequence length="498" mass="53114">MSQSFSSQTFPKSSQGAENAASQPESRKLGVILLSGVVVGSMIGGGAFNLPANMASGAGLVAIGIAWIITFAGMYFLSNSFRILADQRPDLKAGIYSYAQAGFGPFAGFQMAWGYWLSSVSGNVAFAVLVMQILGYFFPVFGNGQNWPSIIGASALIWVMCAIVLSGVKRTAMLNVMASFLNIITISFALLVMAFYATGGHFSFDIWGQQNHLGSLFTQVKSTMLVTLWVFIGIEAAVVVSDRARKMSDVGPATFIGLGVCTLLYAMLSILPFGILHQGDLAGLANPSAAYVLAAAVGKWGAVFVNMALLVSVLSCWLAWTILIAELPHEGAKGGVFPKFLARENHFHAAAPSLVISSLMMQATLFIVLFAHNAWIWLISVTGVMILPPYYASALFLLLYASHPEYVATHSQSRMTAQITGLLGAIYAAWLLYAAGPQFLLLSTIVFAVGVPVFWYARREHTPQEPVFSKMETVAVTVLLVAAVAAVALFANGVVGIA</sequence>
<evidence type="ECO:0000256" key="6">
    <source>
        <dbReference type="ARBA" id="ARBA00022970"/>
    </source>
</evidence>
<keyword evidence="7 10" id="KW-1133">Transmembrane helix</keyword>
<reference evidence="12" key="1">
    <citation type="journal article" date="2019" name="Int. J. Syst. Evol. Microbiol.">
        <title>The Global Catalogue of Microorganisms (GCM) 10K type strain sequencing project: providing services to taxonomists for standard genome sequencing and annotation.</title>
        <authorList>
            <consortium name="The Broad Institute Genomics Platform"/>
            <consortium name="The Broad Institute Genome Sequencing Center for Infectious Disease"/>
            <person name="Wu L."/>
            <person name="Ma J."/>
        </authorList>
    </citation>
    <scope>NUCLEOTIDE SEQUENCE [LARGE SCALE GENOMIC DNA]</scope>
    <source>
        <strain evidence="12">NBRC 112502</strain>
    </source>
</reference>
<feature type="transmembrane region" description="Helical" evidence="10">
    <location>
        <begin position="29"/>
        <end position="48"/>
    </location>
</feature>
<comment type="caution">
    <text evidence="11">The sequence shown here is derived from an EMBL/GenBank/DDBJ whole genome shotgun (WGS) entry which is preliminary data.</text>
</comment>
<evidence type="ECO:0000256" key="2">
    <source>
        <dbReference type="ARBA" id="ARBA00008220"/>
    </source>
</evidence>
<evidence type="ECO:0000256" key="1">
    <source>
        <dbReference type="ARBA" id="ARBA00004651"/>
    </source>
</evidence>
<keyword evidence="5 10" id="KW-0812">Transmembrane</keyword>
<dbReference type="Gene3D" id="1.20.1740.10">
    <property type="entry name" value="Amino acid/polyamine transporter I"/>
    <property type="match status" value="1"/>
</dbReference>
<gene>
    <name evidence="11" type="primary">aaxC</name>
    <name evidence="11" type="ORF">GCM10010909_14620</name>
</gene>
<feature type="transmembrane region" description="Helical" evidence="10">
    <location>
        <begin position="303"/>
        <end position="325"/>
    </location>
</feature>
<dbReference type="PANTHER" id="PTHR42770">
    <property type="entry name" value="AMINO ACID TRANSPORTER-RELATED"/>
    <property type="match status" value="1"/>
</dbReference>
<feature type="transmembrane region" description="Helical" evidence="10">
    <location>
        <begin position="180"/>
        <end position="202"/>
    </location>
</feature>
<dbReference type="InterPro" id="IPR004754">
    <property type="entry name" value="Amino_acid_antiprt"/>
</dbReference>
<keyword evidence="3" id="KW-0813">Transport</keyword>
<evidence type="ECO:0000313" key="12">
    <source>
        <dbReference type="Proteomes" id="UP001156641"/>
    </source>
</evidence>
<keyword evidence="8 10" id="KW-0472">Membrane</keyword>
<dbReference type="NCBIfam" id="TIGR00905">
    <property type="entry name" value="2A0302"/>
    <property type="match status" value="1"/>
</dbReference>
<dbReference type="Proteomes" id="UP001156641">
    <property type="component" value="Unassembled WGS sequence"/>
</dbReference>
<feature type="transmembrane region" description="Helical" evidence="10">
    <location>
        <begin position="253"/>
        <end position="275"/>
    </location>
</feature>
<comment type="subcellular location">
    <subcellularLocation>
        <location evidence="1">Cell membrane</location>
        <topology evidence="1">Multi-pass membrane protein</topology>
    </subcellularLocation>
</comment>
<feature type="transmembrane region" description="Helical" evidence="10">
    <location>
        <begin position="346"/>
        <end position="369"/>
    </location>
</feature>
<dbReference type="EMBL" id="BSOS01000039">
    <property type="protein sequence ID" value="GLR66782.1"/>
    <property type="molecule type" value="Genomic_DNA"/>
</dbReference>
<keyword evidence="6" id="KW-0029">Amino-acid transport</keyword>
<comment type="similarity">
    <text evidence="2">Belongs to the amino acid-polyamine-organocation (APC) superfamily. Basic amino acid/polyamine antiporter (APA) (TC 2.A.3.2) family.</text>
</comment>